<dbReference type="InterPro" id="IPR007780">
    <property type="entry name" value="NAD_Glu_DH_bac"/>
</dbReference>
<dbReference type="GO" id="GO:0004352">
    <property type="term" value="F:glutamate dehydrogenase (NAD+) activity"/>
    <property type="evidence" value="ECO:0007669"/>
    <property type="project" value="UniProtKB-EC"/>
</dbReference>
<feature type="domain" description="NAD-glutamate dehydrogenase N-terminal ACT1" evidence="4">
    <location>
        <begin position="36"/>
        <end position="179"/>
    </location>
</feature>
<dbReference type="Pfam" id="PF21074">
    <property type="entry name" value="GDH_C"/>
    <property type="match status" value="1"/>
</dbReference>
<feature type="domain" description="NAD-glutamate dehydrogenase ACT2" evidence="5">
    <location>
        <begin position="410"/>
        <end position="498"/>
    </location>
</feature>
<dbReference type="InterPro" id="IPR046346">
    <property type="entry name" value="Aminoacid_DH-like_N_sf"/>
</dbReference>
<name>A0ABY9H701_9GAMM</name>
<evidence type="ECO:0000259" key="6">
    <source>
        <dbReference type="Pfam" id="PF21077"/>
    </source>
</evidence>
<dbReference type="Pfam" id="PF05088">
    <property type="entry name" value="Bac_GDH_CD"/>
    <property type="match status" value="1"/>
</dbReference>
<dbReference type="PANTHER" id="PTHR43403">
    <property type="entry name" value="NAD-SPECIFIC GLUTAMATE DEHYDROGENASE"/>
    <property type="match status" value="1"/>
</dbReference>
<dbReference type="InterPro" id="IPR028971">
    <property type="entry name" value="NAD-GDH_cat"/>
</dbReference>
<evidence type="ECO:0000259" key="2">
    <source>
        <dbReference type="Pfam" id="PF05088"/>
    </source>
</evidence>
<accession>A0ABY9H701</accession>
<keyword evidence="8" id="KW-1185">Reference proteome</keyword>
<feature type="domain" description="NAD-specific glutamate dehydrogenase C-terminal" evidence="3">
    <location>
        <begin position="1269"/>
        <end position="1604"/>
    </location>
</feature>
<dbReference type="EMBL" id="CP131913">
    <property type="protein sequence ID" value="WLI74255.1"/>
    <property type="molecule type" value="Genomic_DNA"/>
</dbReference>
<dbReference type="Pfam" id="PF21078">
    <property type="entry name" value="GDH_HM3"/>
    <property type="match status" value="1"/>
</dbReference>
<feature type="domain" description="NAD-glutamate dehydrogenase catalytic" evidence="2">
    <location>
        <begin position="729"/>
        <end position="1223"/>
    </location>
</feature>
<evidence type="ECO:0000259" key="5">
    <source>
        <dbReference type="Pfam" id="PF21076"/>
    </source>
</evidence>
<dbReference type="Pfam" id="PF21076">
    <property type="entry name" value="GDH_ACT2"/>
    <property type="match status" value="1"/>
</dbReference>
<organism evidence="7 8">
    <name type="scientific">Halomonas alkalicola</name>
    <dbReference type="NCBI Taxonomy" id="1930622"/>
    <lineage>
        <taxon>Bacteria</taxon>
        <taxon>Pseudomonadati</taxon>
        <taxon>Pseudomonadota</taxon>
        <taxon>Gammaproteobacteria</taxon>
        <taxon>Oceanospirillales</taxon>
        <taxon>Halomonadaceae</taxon>
        <taxon>Halomonas</taxon>
    </lineage>
</organism>
<dbReference type="Pfam" id="PF21073">
    <property type="entry name" value="GDH_HM1"/>
    <property type="match status" value="1"/>
</dbReference>
<dbReference type="Proteomes" id="UP001235344">
    <property type="component" value="Chromosome"/>
</dbReference>
<dbReference type="InterPro" id="IPR049059">
    <property type="entry name" value="NAD_Glu_DH_HM1"/>
</dbReference>
<dbReference type="Pfam" id="PF21077">
    <property type="entry name" value="GDH_ACT3"/>
    <property type="match status" value="1"/>
</dbReference>
<evidence type="ECO:0000313" key="7">
    <source>
        <dbReference type="EMBL" id="WLI74255.1"/>
    </source>
</evidence>
<dbReference type="RefSeq" id="WP_305502411.1">
    <property type="nucleotide sequence ID" value="NZ_CP131913.1"/>
</dbReference>
<dbReference type="InterPro" id="IPR048381">
    <property type="entry name" value="GDH_C"/>
</dbReference>
<dbReference type="InterPro" id="IPR049058">
    <property type="entry name" value="NAD_Glu_DH_HM2"/>
</dbReference>
<dbReference type="InterPro" id="IPR049062">
    <property type="entry name" value="NAD_Glu_DH_ACT2"/>
</dbReference>
<dbReference type="Pfam" id="PF21079">
    <property type="entry name" value="GDH_HM2"/>
    <property type="match status" value="1"/>
</dbReference>
<dbReference type="Pfam" id="PF21075">
    <property type="entry name" value="GDH_ACT1"/>
    <property type="match status" value="1"/>
</dbReference>
<protein>
    <submittedName>
        <fullName evidence="7">NAD-glutamate dehydrogenase</fullName>
        <ecNumber evidence="7">1.4.1.2</ecNumber>
    </submittedName>
</protein>
<dbReference type="PIRSF" id="PIRSF036761">
    <property type="entry name" value="GDH_Mll4104"/>
    <property type="match status" value="1"/>
</dbReference>
<evidence type="ECO:0000313" key="8">
    <source>
        <dbReference type="Proteomes" id="UP001235344"/>
    </source>
</evidence>
<feature type="domain" description="NAD-glutamate dehydrogenase ACT3" evidence="6">
    <location>
        <begin position="555"/>
        <end position="631"/>
    </location>
</feature>
<dbReference type="EC" id="1.4.1.2" evidence="7"/>
<dbReference type="InterPro" id="IPR036291">
    <property type="entry name" value="NAD(P)-bd_dom_sf"/>
</dbReference>
<proteinExistence type="predicted"/>
<dbReference type="InterPro" id="IPR049056">
    <property type="entry name" value="NAD_Glu_DH_HM3"/>
</dbReference>
<evidence type="ECO:0000256" key="1">
    <source>
        <dbReference type="ARBA" id="ARBA00023002"/>
    </source>
</evidence>
<dbReference type="SUPFAM" id="SSF51735">
    <property type="entry name" value="NAD(P)-binding Rossmann-fold domains"/>
    <property type="match status" value="1"/>
</dbReference>
<gene>
    <name evidence="7" type="ORF">B6N23_04860</name>
</gene>
<evidence type="ECO:0000259" key="3">
    <source>
        <dbReference type="Pfam" id="PF21074"/>
    </source>
</evidence>
<dbReference type="PANTHER" id="PTHR43403:SF1">
    <property type="entry name" value="NAD-SPECIFIC GLUTAMATE DEHYDROGENASE"/>
    <property type="match status" value="1"/>
</dbReference>
<dbReference type="InterPro" id="IPR049064">
    <property type="entry name" value="NAD_Glu_DH_ACT3"/>
</dbReference>
<sequence>MLHVANNDARQDFLKQLTERLSTRLEERKAAEVGAFARYFYASVPFDDLEDRRLDDLYGATLSVWHFLQQFDAASPKVRVFNPDYEEHGWQSSHTFVAVLHEDMPFLVDSVRIELNRRGITVHAIHNAVLATERGKESRLTRVASPRDADAPSGRESLIVIEIDRHSDPAALAELQASLHEVLVDVRTAVTDFEPMREQVKAALEELRAACPAQIDPEDHREAIAFLEWLLHDNFTFLGYDAYQVTEKGGQQQLVKAKGSELGVFRLDQPRYRERIRTELGVENGEFVLVPELLSFAKSAHHARVHRPTYPDYISIDRYDEQGNLIGEHRFLGLFTATVYNESPRNVPILRRRLKAVMEIAGFNPKGHNGKQLLQILEVYPRDDLFQIDTEELAETALGILSIRERRRVRLFIREDRPGRFYSCLAYIPRDVFSTELRVRIQNLLCEELDATFGDFNTYLSESVLARIQFILRFEGDRPVEYDVRRLEAKVAQLARNWRDDLQAASIEGFGEEQANRLMDRFRDAFPASYRDDFSARTAVYDLQHIGELDEGAPLSLSLYRLVEEEGSGVNLKLFHRDKPIPLSDVLPMMENLGLRVIGERPYEIVTPDVRYWLHDFDLEHHTSAEVNLQEMRKPFIEAFQRIWVGEADNDAFNRLIIGANLTWREVAMLRAYARYMKQIRFGVSQEYMANTLTSHPEITRELVTLFELRFDPEERPAEGEEEACLERIQRLLDDVASLNDDQLLRRYLELIQATLRTNYYQTREDGGPKDYIAFKLEPGRVTGMPKPRPAFEIFVCSPRLEGVHLRGGKVARGGLRWSDRHEDFRTEVLGVVKAQQVKNAVIVPVGAKGGFVCKRLPEGGDRDAIQQEGIACYKTFIRALLDVTDNLVGGEVVPPRDVVRHDDDDAYLVVAADKGTATFSDIANEISAEYGHWLGDAFASGGANGYDHKKMGITARGAWESVKRHFRNLGLNTQEEEFTVVGIGDMGGDVFGNGMLLSDKIRLVGAFNHLHIFVDPNPDAAATFAERKRLFELPRSSWEDFDASLISEGGGIFKRSAKSIPISAQMKRLFGIREERLSPSELIRAMLKSEVDLIWNGGIGTYVKGSEESDAQVGDKANDALRIDGRELNCRVVGEGGNLGLTQRGRMEAAAKGVLVNTDFIDNAGGVNCSDHEVNIKILIDEVVKRGDMTDKQRNQLLADMTEEVADLVILDNYRQTQALDISAIFSRQGIDPYRRFISGLEAAGQLDRELEFLPSDEELLERANSEQGMTHPELSVLISYSKSVLKGEVLASDVPDDPYIQQYVERIFPRVLVERFPDEMYEHRLKREIVSTQVANDLVDHMGIVFVRLLIDSTGASPADIARAYVIARDSFQLSSLWERIEALDNRVPSAVQYGMMIDLMRLIRRATRWFLRARVGMETRETIEYFAPRLAQLQEGIGKRLRGEELAAWEARRAELIEAGVPEALAGASAAAASLYAGLGIIQAARQADEKPQRVAEVFYEIGDRLELPWLIGQITDLKVRDSWQAQARDTFRDDVDRQQLALTVSVLRMEGGAREAGERVDQWLELHAGMHSRWCKLLEQVGSGGQGGFPLFAVAVRELVDLAESSQES</sequence>
<evidence type="ECO:0000259" key="4">
    <source>
        <dbReference type="Pfam" id="PF21075"/>
    </source>
</evidence>
<keyword evidence="1 7" id="KW-0560">Oxidoreductase</keyword>
<dbReference type="InterPro" id="IPR024727">
    <property type="entry name" value="NAD_Glu_DH_N_ACT1"/>
</dbReference>
<dbReference type="Gene3D" id="3.40.50.720">
    <property type="entry name" value="NAD(P)-binding Rossmann-like Domain"/>
    <property type="match status" value="1"/>
</dbReference>
<dbReference type="SUPFAM" id="SSF53223">
    <property type="entry name" value="Aminoacid dehydrogenase-like, N-terminal domain"/>
    <property type="match status" value="1"/>
</dbReference>
<reference evidence="7 8" key="1">
    <citation type="submission" date="2023-08" db="EMBL/GenBank/DDBJ databases">
        <title>Transcriptome Analysis of Halomonas alkalicola CICC 11012s to Identify the Genes Involved in Alkaline Tolerances.</title>
        <authorList>
            <person name="Zhai L."/>
        </authorList>
    </citation>
    <scope>NUCLEOTIDE SEQUENCE [LARGE SCALE GENOMIC DNA]</scope>
    <source>
        <strain evidence="7 8">CICC 11012s</strain>
    </source>
</reference>